<evidence type="ECO:0000313" key="3">
    <source>
        <dbReference type="Proteomes" id="UP000198287"/>
    </source>
</evidence>
<organism evidence="2 3">
    <name type="scientific">Folsomia candida</name>
    <name type="common">Springtail</name>
    <dbReference type="NCBI Taxonomy" id="158441"/>
    <lineage>
        <taxon>Eukaryota</taxon>
        <taxon>Metazoa</taxon>
        <taxon>Ecdysozoa</taxon>
        <taxon>Arthropoda</taxon>
        <taxon>Hexapoda</taxon>
        <taxon>Collembola</taxon>
        <taxon>Entomobryomorpha</taxon>
        <taxon>Isotomoidea</taxon>
        <taxon>Isotomidae</taxon>
        <taxon>Proisotominae</taxon>
        <taxon>Folsomia</taxon>
    </lineage>
</organism>
<keyword evidence="2" id="KW-0418">Kinase</keyword>
<dbReference type="PROSITE" id="PS50835">
    <property type="entry name" value="IG_LIKE"/>
    <property type="match status" value="1"/>
</dbReference>
<dbReference type="PANTHER" id="PTHR23279:SF45">
    <property type="entry name" value="DEFECTIVE PROBOSCIS EXTENSION RESPONSE 12, ISOFORM C"/>
    <property type="match status" value="1"/>
</dbReference>
<dbReference type="GO" id="GO:0032589">
    <property type="term" value="C:neuron projection membrane"/>
    <property type="evidence" value="ECO:0007669"/>
    <property type="project" value="TreeGrafter"/>
</dbReference>
<gene>
    <name evidence="2" type="ORF">Fcan01_05984</name>
</gene>
<dbReference type="GO" id="GO:0050808">
    <property type="term" value="P:synapse organization"/>
    <property type="evidence" value="ECO:0007669"/>
    <property type="project" value="TreeGrafter"/>
</dbReference>
<dbReference type="STRING" id="158441.A0A226EU21"/>
<feature type="domain" description="Ig-like" evidence="1">
    <location>
        <begin position="58"/>
        <end position="245"/>
    </location>
</feature>
<dbReference type="SMART" id="SM00409">
    <property type="entry name" value="IG"/>
    <property type="match status" value="1"/>
</dbReference>
<dbReference type="InterPro" id="IPR037448">
    <property type="entry name" value="Zig-8"/>
</dbReference>
<dbReference type="InterPro" id="IPR003599">
    <property type="entry name" value="Ig_sub"/>
</dbReference>
<name>A0A226EU21_FOLCA</name>
<reference evidence="2 3" key="1">
    <citation type="submission" date="2015-12" db="EMBL/GenBank/DDBJ databases">
        <title>The genome of Folsomia candida.</title>
        <authorList>
            <person name="Faddeeva A."/>
            <person name="Derks M.F."/>
            <person name="Anvar Y."/>
            <person name="Smit S."/>
            <person name="Van Straalen N."/>
            <person name="Roelofs D."/>
        </authorList>
    </citation>
    <scope>NUCLEOTIDE SEQUENCE [LARGE SCALE GENOMIC DNA]</scope>
    <source>
        <strain evidence="2 3">VU population</strain>
        <tissue evidence="2">Whole body</tissue>
    </source>
</reference>
<dbReference type="EMBL" id="LNIX01000002">
    <property type="protein sequence ID" value="OXA60116.1"/>
    <property type="molecule type" value="Genomic_DNA"/>
</dbReference>
<dbReference type="InterPro" id="IPR013783">
    <property type="entry name" value="Ig-like_fold"/>
</dbReference>
<keyword evidence="2" id="KW-0808">Transferase</keyword>
<comment type="caution">
    <text evidence="2">The sequence shown here is derived from an EMBL/GenBank/DDBJ whole genome shotgun (WGS) entry which is preliminary data.</text>
</comment>
<dbReference type="OrthoDB" id="10031887at2759"/>
<dbReference type="PANTHER" id="PTHR23279">
    <property type="entry name" value="DEFECTIVE PROBOSCIS EXTENSION RESPONSE DPR -RELATED"/>
    <property type="match status" value="1"/>
</dbReference>
<dbReference type="Proteomes" id="UP000198287">
    <property type="component" value="Unassembled WGS sequence"/>
</dbReference>
<sequence length="288" mass="32154">MMSINYEAQTAFSSSNNVYFLVIDQLVTSQVGKLGYHRLVSNPHGVIAHFFNLNVLVPQAYILGAKEYHVQQGTVISLVCIIENWLENPWRGCKSRPFFKLSSSSIWLKRCDALLAVVAKINEGRWMDSRWVGGSGPLPMSVKELIEFVELKRKSDGWMDGWTVGLTFVTKWPKALVAEPSPRLVSQYLYWYHNNQMINLIGSGISVHTENGVHIHSRLTVPQAGPQHAGTYTCNATNTESATVQVYVSDGDKTAAIQRATGSHFVPASWTIFLVLLMILLRVEGGCR</sequence>
<dbReference type="InterPro" id="IPR007110">
    <property type="entry name" value="Ig-like_dom"/>
</dbReference>
<keyword evidence="3" id="KW-1185">Reference proteome</keyword>
<protein>
    <submittedName>
        <fullName evidence="2">Striated muscle-specific serine/threonine-protein kinase</fullName>
    </submittedName>
</protein>
<dbReference type="InterPro" id="IPR013151">
    <property type="entry name" value="Immunoglobulin_dom"/>
</dbReference>
<dbReference type="AlphaFoldDB" id="A0A226EU21"/>
<evidence type="ECO:0000259" key="1">
    <source>
        <dbReference type="PROSITE" id="PS50835"/>
    </source>
</evidence>
<dbReference type="CDD" id="cd00096">
    <property type="entry name" value="Ig"/>
    <property type="match status" value="1"/>
</dbReference>
<dbReference type="Pfam" id="PF00047">
    <property type="entry name" value="ig"/>
    <property type="match status" value="1"/>
</dbReference>
<dbReference type="Gene3D" id="2.60.40.10">
    <property type="entry name" value="Immunoglobulins"/>
    <property type="match status" value="1"/>
</dbReference>
<evidence type="ECO:0000313" key="2">
    <source>
        <dbReference type="EMBL" id="OXA60116.1"/>
    </source>
</evidence>
<dbReference type="SUPFAM" id="SSF48726">
    <property type="entry name" value="Immunoglobulin"/>
    <property type="match status" value="1"/>
</dbReference>
<proteinExistence type="predicted"/>
<dbReference type="GO" id="GO:0016301">
    <property type="term" value="F:kinase activity"/>
    <property type="evidence" value="ECO:0007669"/>
    <property type="project" value="UniProtKB-KW"/>
</dbReference>
<dbReference type="InterPro" id="IPR036179">
    <property type="entry name" value="Ig-like_dom_sf"/>
</dbReference>
<accession>A0A226EU21</accession>